<evidence type="ECO:0000313" key="4">
    <source>
        <dbReference type="Proteomes" id="UP001060018"/>
    </source>
</evidence>
<dbReference type="PANTHER" id="PTHR43329">
    <property type="entry name" value="EPOXIDE HYDROLASE"/>
    <property type="match status" value="1"/>
</dbReference>
<dbReference type="EMBL" id="CP102487">
    <property type="protein sequence ID" value="UUX60431.1"/>
    <property type="molecule type" value="Genomic_DNA"/>
</dbReference>
<organism evidence="3 4">
    <name type="scientific">Glutamicibacter halophytocola</name>
    <dbReference type="NCBI Taxonomy" id="1933880"/>
    <lineage>
        <taxon>Bacteria</taxon>
        <taxon>Bacillati</taxon>
        <taxon>Actinomycetota</taxon>
        <taxon>Actinomycetes</taxon>
        <taxon>Micrococcales</taxon>
        <taxon>Micrococcaceae</taxon>
        <taxon>Glutamicibacter</taxon>
    </lineage>
</organism>
<proteinExistence type="predicted"/>
<name>A0AA95BRK5_9MICC</name>
<evidence type="ECO:0000313" key="3">
    <source>
        <dbReference type="EMBL" id="UUX60431.1"/>
    </source>
</evidence>
<dbReference type="Pfam" id="PF00561">
    <property type="entry name" value="Abhydrolase_1"/>
    <property type="match status" value="1"/>
</dbReference>
<dbReference type="SUPFAM" id="SSF53474">
    <property type="entry name" value="alpha/beta-Hydrolases"/>
    <property type="match status" value="1"/>
</dbReference>
<reference evidence="3" key="1">
    <citation type="journal article" date="2022" name="Pest Manag. Sci.">
        <title>Glutamicibacter halophytocola-mediated host fitness of potato tuber moth on Solanaceae crops.</title>
        <authorList>
            <person name="Wang W."/>
            <person name="Xiao G."/>
            <person name="Du G."/>
            <person name="Chang L."/>
            <person name="Yang Y."/>
            <person name="Ye J."/>
            <person name="Chen B."/>
        </authorList>
    </citation>
    <scope>NUCLEOTIDE SEQUENCE</scope>
    <source>
        <strain evidence="3">S2</strain>
    </source>
</reference>
<dbReference type="InterPro" id="IPR000073">
    <property type="entry name" value="AB_hydrolase_1"/>
</dbReference>
<accession>A0AA95BRK5</accession>
<dbReference type="InterPro" id="IPR029058">
    <property type="entry name" value="AB_hydrolase_fold"/>
</dbReference>
<dbReference type="AlphaFoldDB" id="A0AA95BRK5"/>
<dbReference type="PRINTS" id="PR00412">
    <property type="entry name" value="EPOXHYDRLASE"/>
</dbReference>
<keyword evidence="1 3" id="KW-0378">Hydrolase</keyword>
<dbReference type="InterPro" id="IPR000639">
    <property type="entry name" value="Epox_hydrolase-like"/>
</dbReference>
<evidence type="ECO:0000256" key="1">
    <source>
        <dbReference type="ARBA" id="ARBA00022801"/>
    </source>
</evidence>
<sequence>MTVIPDSSPVVLLHGWPVTENHWRHLVPVLGKAGYSIIPITLPGLGAAPEGSQSFRKTDLAMWVRNELARQGITRFALIGHDWGATVAALLTAELGSAVTALVVEEEILPGIDIDIPAPGRDYYPTWHGSFNSVPGLADHLVPTNEAVFYGEFLAQSAGPPRLDDEAVNSYIQAYSRSGVLEAGLSYYRTRSGDVADVRRLLTGPLMKTPVLAIGGRYAMGSAVAEGMRLLATNVNGLVFNSSGHYPLEQEPIETSQAILAFLHRYHSTEKHGLSTKPTMLSRLKTSD</sequence>
<dbReference type="RefSeq" id="WP_257746263.1">
    <property type="nucleotide sequence ID" value="NZ_CP102487.1"/>
</dbReference>
<evidence type="ECO:0000259" key="2">
    <source>
        <dbReference type="Pfam" id="PF00561"/>
    </source>
</evidence>
<protein>
    <submittedName>
        <fullName evidence="3">Alpha/beta hydrolase</fullName>
    </submittedName>
</protein>
<dbReference type="Proteomes" id="UP001060018">
    <property type="component" value="Chromosome"/>
</dbReference>
<dbReference type="GO" id="GO:0016787">
    <property type="term" value="F:hydrolase activity"/>
    <property type="evidence" value="ECO:0007669"/>
    <property type="project" value="UniProtKB-KW"/>
</dbReference>
<feature type="domain" description="AB hydrolase-1" evidence="2">
    <location>
        <begin position="9"/>
        <end position="250"/>
    </location>
</feature>
<gene>
    <name evidence="3" type="ORF">NUH22_07450</name>
</gene>
<dbReference type="Gene3D" id="3.40.50.1820">
    <property type="entry name" value="alpha/beta hydrolase"/>
    <property type="match status" value="1"/>
</dbReference>